<dbReference type="STRING" id="888268.A0A1E5V2W8"/>
<feature type="region of interest" description="Disordered" evidence="8">
    <location>
        <begin position="1"/>
        <end position="40"/>
    </location>
</feature>
<evidence type="ECO:0000256" key="8">
    <source>
        <dbReference type="SAM" id="MobiDB-lite"/>
    </source>
</evidence>
<keyword evidence="9" id="KW-0812">Transmembrane</keyword>
<evidence type="ECO:0000256" key="5">
    <source>
        <dbReference type="ARBA" id="ARBA00022552"/>
    </source>
</evidence>
<keyword evidence="9" id="KW-1133">Transmembrane helix</keyword>
<organism evidence="10 11">
    <name type="scientific">Dichanthelium oligosanthes</name>
    <dbReference type="NCBI Taxonomy" id="888268"/>
    <lineage>
        <taxon>Eukaryota</taxon>
        <taxon>Viridiplantae</taxon>
        <taxon>Streptophyta</taxon>
        <taxon>Embryophyta</taxon>
        <taxon>Tracheophyta</taxon>
        <taxon>Spermatophyta</taxon>
        <taxon>Magnoliopsida</taxon>
        <taxon>Liliopsida</taxon>
        <taxon>Poales</taxon>
        <taxon>Poaceae</taxon>
        <taxon>PACMAD clade</taxon>
        <taxon>Panicoideae</taxon>
        <taxon>Panicodae</taxon>
        <taxon>Paniceae</taxon>
        <taxon>Dichantheliinae</taxon>
        <taxon>Dichanthelium</taxon>
    </lineage>
</organism>
<accession>A0A1E5V2W8</accession>
<evidence type="ECO:0000256" key="2">
    <source>
        <dbReference type="ARBA" id="ARBA00006916"/>
    </source>
</evidence>
<dbReference type="OrthoDB" id="47732at2759"/>
<comment type="similarity">
    <text evidence="2">Belongs to the EFG1 family.</text>
</comment>
<reference evidence="10 11" key="1">
    <citation type="submission" date="2016-09" db="EMBL/GenBank/DDBJ databases">
        <title>The draft genome of Dichanthelium oligosanthes: A C3 panicoid grass species.</title>
        <authorList>
            <person name="Studer A.J."/>
            <person name="Schnable J.C."/>
            <person name="Brutnell T.P."/>
        </authorList>
    </citation>
    <scope>NUCLEOTIDE SEQUENCE [LARGE SCALE GENOMIC DNA]</scope>
    <source>
        <strain evidence="11">cv. Kellogg 1175</strain>
        <tissue evidence="10">Leaf</tissue>
    </source>
</reference>
<keyword evidence="5" id="KW-0698">rRNA processing</keyword>
<dbReference type="PANTHER" id="PTHR33911:SF1">
    <property type="entry name" value="RRNA-PROCESSING PROTEIN EFG1"/>
    <property type="match status" value="1"/>
</dbReference>
<dbReference type="GO" id="GO:0030688">
    <property type="term" value="C:preribosome, small subunit precursor"/>
    <property type="evidence" value="ECO:0007669"/>
    <property type="project" value="TreeGrafter"/>
</dbReference>
<dbReference type="GO" id="GO:0005730">
    <property type="term" value="C:nucleolus"/>
    <property type="evidence" value="ECO:0007669"/>
    <property type="project" value="UniProtKB-SubCell"/>
</dbReference>
<comment type="caution">
    <text evidence="10">The sequence shown here is derived from an EMBL/GenBank/DDBJ whole genome shotgun (WGS) entry which is preliminary data.</text>
</comment>
<sequence>MAHGGYPRRGAAVRRPKSSPSAAVADRKRKRTAAAKTASLKNQIRSTERFLRKDLPDDIRIAQEKKLEELKRQQELQNQLAVQRTVQLRDRKIKFFGLLLLNCLVPIHLWFLLSAHLYLQFS</sequence>
<evidence type="ECO:0000313" key="10">
    <source>
        <dbReference type="EMBL" id="OEL19500.1"/>
    </source>
</evidence>
<dbReference type="PANTHER" id="PTHR33911">
    <property type="entry name" value="RRNA-PROCESSING PROTEIN EFG1"/>
    <property type="match status" value="1"/>
</dbReference>
<keyword evidence="11" id="KW-1185">Reference proteome</keyword>
<evidence type="ECO:0000256" key="9">
    <source>
        <dbReference type="SAM" id="Phobius"/>
    </source>
</evidence>
<dbReference type="GO" id="GO:0000462">
    <property type="term" value="P:maturation of SSU-rRNA from tricistronic rRNA transcript (SSU-rRNA, 5.8S rRNA, LSU-rRNA)"/>
    <property type="evidence" value="ECO:0007669"/>
    <property type="project" value="TreeGrafter"/>
</dbReference>
<evidence type="ECO:0000256" key="1">
    <source>
        <dbReference type="ARBA" id="ARBA00004604"/>
    </source>
</evidence>
<dbReference type="Proteomes" id="UP000095767">
    <property type="component" value="Unassembled WGS sequence"/>
</dbReference>
<dbReference type="Pfam" id="PF10153">
    <property type="entry name" value="Efg1"/>
    <property type="match status" value="1"/>
</dbReference>
<dbReference type="InterPro" id="IPR019310">
    <property type="entry name" value="Efg1"/>
</dbReference>
<keyword evidence="7" id="KW-0539">Nucleus</keyword>
<feature type="transmembrane region" description="Helical" evidence="9">
    <location>
        <begin position="95"/>
        <end position="119"/>
    </location>
</feature>
<dbReference type="EMBL" id="LWDX02053376">
    <property type="protein sequence ID" value="OEL19500.1"/>
    <property type="molecule type" value="Genomic_DNA"/>
</dbReference>
<keyword evidence="6" id="KW-0175">Coiled coil</keyword>
<dbReference type="InterPro" id="IPR050786">
    <property type="entry name" value="EFG1_rRNA-proc"/>
</dbReference>
<name>A0A1E5V2W8_9POAL</name>
<gene>
    <name evidence="10" type="ORF">BAE44_0019481</name>
</gene>
<evidence type="ECO:0000256" key="3">
    <source>
        <dbReference type="ARBA" id="ARBA00018689"/>
    </source>
</evidence>
<keyword evidence="9" id="KW-0472">Membrane</keyword>
<proteinExistence type="inferred from homology"/>
<evidence type="ECO:0000256" key="4">
    <source>
        <dbReference type="ARBA" id="ARBA00019827"/>
    </source>
</evidence>
<comment type="subcellular location">
    <subcellularLocation>
        <location evidence="1">Nucleus</location>
        <location evidence="1">Nucleolus</location>
    </subcellularLocation>
</comment>
<protein>
    <recommendedName>
        <fullName evidence="3">rRNA-processing protein EFG1</fullName>
    </recommendedName>
    <alternativeName>
        <fullName evidence="4">rRNA-processing protein efg1</fullName>
    </alternativeName>
</protein>
<evidence type="ECO:0000256" key="7">
    <source>
        <dbReference type="ARBA" id="ARBA00023242"/>
    </source>
</evidence>
<evidence type="ECO:0000313" key="11">
    <source>
        <dbReference type="Proteomes" id="UP000095767"/>
    </source>
</evidence>
<dbReference type="AlphaFoldDB" id="A0A1E5V2W8"/>
<evidence type="ECO:0000256" key="6">
    <source>
        <dbReference type="ARBA" id="ARBA00023054"/>
    </source>
</evidence>